<dbReference type="EMBL" id="FNRY01000001">
    <property type="protein sequence ID" value="SEB83567.1"/>
    <property type="molecule type" value="Genomic_DNA"/>
</dbReference>
<organism evidence="5 6">
    <name type="scientific">Paramicrobacterium humi</name>
    <dbReference type="NCBI Taxonomy" id="640635"/>
    <lineage>
        <taxon>Bacteria</taxon>
        <taxon>Bacillati</taxon>
        <taxon>Actinomycetota</taxon>
        <taxon>Actinomycetes</taxon>
        <taxon>Micrococcales</taxon>
        <taxon>Microbacteriaceae</taxon>
        <taxon>Paramicrobacterium</taxon>
    </lineage>
</organism>
<keyword evidence="6" id="KW-1185">Reference proteome</keyword>
<dbReference type="AlphaFoldDB" id="A0A1H4ML48"/>
<keyword evidence="2 5" id="KW-0808">Transferase</keyword>
<gene>
    <name evidence="5" type="ORF">SAMN04489806_1904</name>
</gene>
<dbReference type="Gene3D" id="3.40.50.2000">
    <property type="entry name" value="Glycogen Phosphorylase B"/>
    <property type="match status" value="2"/>
</dbReference>
<dbReference type="PANTHER" id="PTHR12526">
    <property type="entry name" value="GLYCOSYLTRANSFERASE"/>
    <property type="match status" value="1"/>
</dbReference>
<sequence length="410" mass="43957">MPQARVIMLDHTGQEGGAELAMVRLAAELRRCEIDVQVLLFSDGPLRIRLEELGIPTRVEPLGIRTVALSRDMLGWRRAILETGAALRFSIRIARAIRCGKADLVVANSLKAASIAAVAAPAAGRPWIWHLHDRLSDDYLPPLPLRALKILAAVGPARIVANSRATRETLPSRARRRSAVVYPGFRETCAAPASDSSAAAVGIVGRISPTKGQLEFIEAAAQLAHRYPNLLFRVIGAPLFGEESYEHTARERATDLGIADRLEFCGWVEDPLEQMKSLSVLVHASPVPEPFGQVLIEAMAAGVPVVAAASGGVMEILDPTSQSEWDAAAHLSVTDVGILVRPGDPAALAKAIATVLDDPVAATQRVQKARSSLARFDIERTAAGVAEVWSSILPARRWFASTRSTIKTGG</sequence>
<dbReference type="Pfam" id="PF00534">
    <property type="entry name" value="Glycos_transf_1"/>
    <property type="match status" value="1"/>
</dbReference>
<evidence type="ECO:0000256" key="2">
    <source>
        <dbReference type="ARBA" id="ARBA00022679"/>
    </source>
</evidence>
<evidence type="ECO:0000259" key="4">
    <source>
        <dbReference type="Pfam" id="PF13579"/>
    </source>
</evidence>
<dbReference type="Proteomes" id="UP000199183">
    <property type="component" value="Unassembled WGS sequence"/>
</dbReference>
<dbReference type="InterPro" id="IPR001296">
    <property type="entry name" value="Glyco_trans_1"/>
</dbReference>
<proteinExistence type="predicted"/>
<name>A0A1H4ML48_9MICO</name>
<protein>
    <submittedName>
        <fullName evidence="5">Glycosyltransferase involved in cell wall bisynthesis</fullName>
    </submittedName>
</protein>
<keyword evidence="1" id="KW-0328">Glycosyltransferase</keyword>
<evidence type="ECO:0000256" key="1">
    <source>
        <dbReference type="ARBA" id="ARBA00022676"/>
    </source>
</evidence>
<dbReference type="PANTHER" id="PTHR12526:SF636">
    <property type="entry name" value="BLL3647 PROTEIN"/>
    <property type="match status" value="1"/>
</dbReference>
<evidence type="ECO:0000259" key="3">
    <source>
        <dbReference type="Pfam" id="PF00534"/>
    </source>
</evidence>
<accession>A0A1H4ML48</accession>
<evidence type="ECO:0000313" key="5">
    <source>
        <dbReference type="EMBL" id="SEB83567.1"/>
    </source>
</evidence>
<dbReference type="GO" id="GO:0016757">
    <property type="term" value="F:glycosyltransferase activity"/>
    <property type="evidence" value="ECO:0007669"/>
    <property type="project" value="UniProtKB-KW"/>
</dbReference>
<feature type="domain" description="Glycosyltransferase subfamily 4-like N-terminal" evidence="4">
    <location>
        <begin position="16"/>
        <end position="179"/>
    </location>
</feature>
<feature type="domain" description="Glycosyl transferase family 1" evidence="3">
    <location>
        <begin position="198"/>
        <end position="370"/>
    </location>
</feature>
<evidence type="ECO:0000313" key="6">
    <source>
        <dbReference type="Proteomes" id="UP000199183"/>
    </source>
</evidence>
<dbReference type="Pfam" id="PF13579">
    <property type="entry name" value="Glyco_trans_4_4"/>
    <property type="match status" value="1"/>
</dbReference>
<dbReference type="CDD" id="cd03801">
    <property type="entry name" value="GT4_PimA-like"/>
    <property type="match status" value="1"/>
</dbReference>
<reference evidence="5 6" key="1">
    <citation type="submission" date="2016-10" db="EMBL/GenBank/DDBJ databases">
        <authorList>
            <person name="de Groot N.N."/>
        </authorList>
    </citation>
    <scope>NUCLEOTIDE SEQUENCE [LARGE SCALE GENOMIC DNA]</scope>
    <source>
        <strain evidence="5 6">DSM 21799</strain>
    </source>
</reference>
<dbReference type="STRING" id="640635.SAMN04489806_1904"/>
<dbReference type="InterPro" id="IPR028098">
    <property type="entry name" value="Glyco_trans_4-like_N"/>
</dbReference>
<dbReference type="SUPFAM" id="SSF53756">
    <property type="entry name" value="UDP-Glycosyltransferase/glycogen phosphorylase"/>
    <property type="match status" value="1"/>
</dbReference>